<dbReference type="NCBIfam" id="TIGR00639">
    <property type="entry name" value="PurN"/>
    <property type="match status" value="1"/>
</dbReference>
<proteinExistence type="inferred from homology"/>
<feature type="non-terminal residue" evidence="10">
    <location>
        <position position="1"/>
    </location>
</feature>
<keyword evidence="3" id="KW-0808">Transferase</keyword>
<organism evidence="10">
    <name type="scientific">marine metagenome</name>
    <dbReference type="NCBI Taxonomy" id="408172"/>
    <lineage>
        <taxon>unclassified sequences</taxon>
        <taxon>metagenomes</taxon>
        <taxon>ecological metagenomes</taxon>
    </lineage>
</organism>
<dbReference type="GO" id="GO:0006189">
    <property type="term" value="P:'de novo' IMP biosynthetic process"/>
    <property type="evidence" value="ECO:0007669"/>
    <property type="project" value="UniProtKB-UniPathway"/>
</dbReference>
<dbReference type="EC" id="2.1.2.2" evidence="2"/>
<sequence>GVSISLVVCDKPSAPVLEHARKMELSTFTFESKNFSTKKDYESEILRQLEKYRADLVVLAGFMRIIGPTLLQVWQGRMINLHPSLLPDFPGKDGIGDAFRAGVQETGVTVHFVDAGVDTGPVIAQKRVSIEPGESLESLEEKIHLLEHELLPQTIQRISREGLSHVREEAKTF</sequence>
<dbReference type="GO" id="GO:0005829">
    <property type="term" value="C:cytosol"/>
    <property type="evidence" value="ECO:0007669"/>
    <property type="project" value="TreeGrafter"/>
</dbReference>
<name>A0A382J723_9ZZZZ</name>
<feature type="domain" description="Formyl transferase N-terminal" evidence="9">
    <location>
        <begin position="2"/>
        <end position="155"/>
    </location>
</feature>
<evidence type="ECO:0000259" key="9">
    <source>
        <dbReference type="Pfam" id="PF00551"/>
    </source>
</evidence>
<comment type="similarity">
    <text evidence="5">Belongs to the GART family.</text>
</comment>
<dbReference type="PANTHER" id="PTHR43369:SF2">
    <property type="entry name" value="PHOSPHORIBOSYLGLYCINAMIDE FORMYLTRANSFERASE"/>
    <property type="match status" value="1"/>
</dbReference>
<evidence type="ECO:0000313" key="10">
    <source>
        <dbReference type="EMBL" id="SVC07696.1"/>
    </source>
</evidence>
<dbReference type="Gene3D" id="3.40.50.170">
    <property type="entry name" value="Formyl transferase, N-terminal domain"/>
    <property type="match status" value="1"/>
</dbReference>
<dbReference type="GO" id="GO:0004644">
    <property type="term" value="F:phosphoribosylglycinamide formyltransferase activity"/>
    <property type="evidence" value="ECO:0007669"/>
    <property type="project" value="UniProtKB-EC"/>
</dbReference>
<evidence type="ECO:0000256" key="7">
    <source>
        <dbReference type="ARBA" id="ARBA00041682"/>
    </source>
</evidence>
<comment type="pathway">
    <text evidence="1">Purine metabolism; IMP biosynthesis via de novo pathway; N(2)-formyl-N(1)-(5-phospho-D-ribosyl)glycinamide from N(1)-(5-phospho-D-ribosyl)glycinamide (10-formyl THF route): step 1/1.</text>
</comment>
<dbReference type="SUPFAM" id="SSF53328">
    <property type="entry name" value="Formyltransferase"/>
    <property type="match status" value="1"/>
</dbReference>
<dbReference type="CDD" id="cd08645">
    <property type="entry name" value="FMT_core_GART"/>
    <property type="match status" value="1"/>
</dbReference>
<evidence type="ECO:0000256" key="5">
    <source>
        <dbReference type="ARBA" id="ARBA00038440"/>
    </source>
</evidence>
<dbReference type="InterPro" id="IPR036477">
    <property type="entry name" value="Formyl_transf_N_sf"/>
</dbReference>
<evidence type="ECO:0000256" key="3">
    <source>
        <dbReference type="ARBA" id="ARBA00022679"/>
    </source>
</evidence>
<evidence type="ECO:0000256" key="2">
    <source>
        <dbReference type="ARBA" id="ARBA00012254"/>
    </source>
</evidence>
<keyword evidence="4" id="KW-0658">Purine biosynthesis</keyword>
<accession>A0A382J723</accession>
<dbReference type="PROSITE" id="PS00373">
    <property type="entry name" value="GART"/>
    <property type="match status" value="1"/>
</dbReference>
<dbReference type="PANTHER" id="PTHR43369">
    <property type="entry name" value="PHOSPHORIBOSYLGLYCINAMIDE FORMYLTRANSFERASE"/>
    <property type="match status" value="1"/>
</dbReference>
<comment type="catalytic activity">
    <reaction evidence="8">
        <text>N(1)-(5-phospho-beta-D-ribosyl)glycinamide + (6R)-10-formyltetrahydrofolate = N(2)-formyl-N(1)-(5-phospho-beta-D-ribosyl)glycinamide + (6S)-5,6,7,8-tetrahydrofolate + H(+)</text>
        <dbReference type="Rhea" id="RHEA:15053"/>
        <dbReference type="ChEBI" id="CHEBI:15378"/>
        <dbReference type="ChEBI" id="CHEBI:57453"/>
        <dbReference type="ChEBI" id="CHEBI:143788"/>
        <dbReference type="ChEBI" id="CHEBI:147286"/>
        <dbReference type="ChEBI" id="CHEBI:195366"/>
        <dbReference type="EC" id="2.1.2.2"/>
    </reaction>
</comment>
<evidence type="ECO:0000256" key="4">
    <source>
        <dbReference type="ARBA" id="ARBA00022755"/>
    </source>
</evidence>
<dbReference type="InterPro" id="IPR002376">
    <property type="entry name" value="Formyl_transf_N"/>
</dbReference>
<dbReference type="InterPro" id="IPR001555">
    <property type="entry name" value="GART_AS"/>
</dbReference>
<dbReference type="Pfam" id="PF00551">
    <property type="entry name" value="Formyl_trans_N"/>
    <property type="match status" value="1"/>
</dbReference>
<evidence type="ECO:0000256" key="6">
    <source>
        <dbReference type="ARBA" id="ARBA00041324"/>
    </source>
</evidence>
<dbReference type="AlphaFoldDB" id="A0A382J723"/>
<protein>
    <recommendedName>
        <fullName evidence="2">phosphoribosylglycinamide formyltransferase 1</fullName>
        <ecNumber evidence="2">2.1.2.2</ecNumber>
    </recommendedName>
    <alternativeName>
        <fullName evidence="7">5'-phosphoribosylglycinamide transformylase</fullName>
    </alternativeName>
    <alternativeName>
        <fullName evidence="6">GAR transformylase</fullName>
    </alternativeName>
</protein>
<dbReference type="InterPro" id="IPR004607">
    <property type="entry name" value="GART"/>
</dbReference>
<dbReference type="EMBL" id="UINC01072221">
    <property type="protein sequence ID" value="SVC07696.1"/>
    <property type="molecule type" value="Genomic_DNA"/>
</dbReference>
<evidence type="ECO:0000256" key="8">
    <source>
        <dbReference type="ARBA" id="ARBA00047664"/>
    </source>
</evidence>
<dbReference type="UniPathway" id="UPA00074">
    <property type="reaction ID" value="UER00126"/>
</dbReference>
<evidence type="ECO:0000256" key="1">
    <source>
        <dbReference type="ARBA" id="ARBA00005054"/>
    </source>
</evidence>
<gene>
    <name evidence="10" type="ORF">METZ01_LOCUS260550</name>
</gene>
<reference evidence="10" key="1">
    <citation type="submission" date="2018-05" db="EMBL/GenBank/DDBJ databases">
        <authorList>
            <person name="Lanie J.A."/>
            <person name="Ng W.-L."/>
            <person name="Kazmierczak K.M."/>
            <person name="Andrzejewski T.M."/>
            <person name="Davidsen T.M."/>
            <person name="Wayne K.J."/>
            <person name="Tettelin H."/>
            <person name="Glass J.I."/>
            <person name="Rusch D."/>
            <person name="Podicherti R."/>
            <person name="Tsui H.-C.T."/>
            <person name="Winkler M.E."/>
        </authorList>
    </citation>
    <scope>NUCLEOTIDE SEQUENCE</scope>
</reference>